<name>A0A1X7TWY8_AMPQE</name>
<dbReference type="InParanoid" id="A0A1X7TWY8"/>
<reference evidence="1" key="1">
    <citation type="submission" date="2017-05" db="UniProtKB">
        <authorList>
            <consortium name="EnsemblMetazoa"/>
        </authorList>
    </citation>
    <scope>IDENTIFICATION</scope>
</reference>
<sequence length="196" mass="21825">MASKMANVVRELHLSVSSPSVEAIRKEEVLDILQDSGVTEKDITVTHETRFVIKVSETVASTIISNRDKHPSTWVLAAPDPVVSVTISYCENIFQGSNDAPAKSAPAITNDTIVKFLTELNDSTSISYGLVVTFKRIDACYFRQFRSPQEIRDNPQTNETIFPLLQVEVVGSNEASFSDQNCSKFRDLLFDHFIGH</sequence>
<dbReference type="AlphaFoldDB" id="A0A1X7TWY8"/>
<accession>A0A1X7TWY8</accession>
<dbReference type="EnsemblMetazoa" id="Aqu2.1.19808_001">
    <property type="protein sequence ID" value="Aqu2.1.19808_001"/>
    <property type="gene ID" value="Aqu2.1.19808"/>
</dbReference>
<evidence type="ECO:0000313" key="1">
    <source>
        <dbReference type="EnsemblMetazoa" id="Aqu2.1.19808_001"/>
    </source>
</evidence>
<protein>
    <submittedName>
        <fullName evidence="1">Uncharacterized protein</fullName>
    </submittedName>
</protein>
<proteinExistence type="predicted"/>
<organism evidence="1">
    <name type="scientific">Amphimedon queenslandica</name>
    <name type="common">Sponge</name>
    <dbReference type="NCBI Taxonomy" id="400682"/>
    <lineage>
        <taxon>Eukaryota</taxon>
        <taxon>Metazoa</taxon>
        <taxon>Porifera</taxon>
        <taxon>Demospongiae</taxon>
        <taxon>Heteroscleromorpha</taxon>
        <taxon>Haplosclerida</taxon>
        <taxon>Niphatidae</taxon>
        <taxon>Amphimedon</taxon>
    </lineage>
</organism>